<name>A0A1G9LKJ6_9ACTN</name>
<keyword evidence="2" id="KW-0413">Isomerase</keyword>
<dbReference type="GO" id="GO:0046872">
    <property type="term" value="F:metal ion binding"/>
    <property type="evidence" value="ECO:0007669"/>
    <property type="project" value="InterPro"/>
</dbReference>
<dbReference type="InterPro" id="IPR017517">
    <property type="entry name" value="Maleyloyr_isom"/>
</dbReference>
<evidence type="ECO:0000259" key="1">
    <source>
        <dbReference type="Pfam" id="PF11716"/>
    </source>
</evidence>
<dbReference type="Proteomes" id="UP000199475">
    <property type="component" value="Unassembled WGS sequence"/>
</dbReference>
<dbReference type="RefSeq" id="WP_093251964.1">
    <property type="nucleotide sequence ID" value="NZ_FNGP01000004.1"/>
</dbReference>
<dbReference type="InterPro" id="IPR024344">
    <property type="entry name" value="MDMPI_metal-binding"/>
</dbReference>
<keyword evidence="3" id="KW-1185">Reference proteome</keyword>
<gene>
    <name evidence="2" type="ORF">SAMN04488242_2142</name>
</gene>
<protein>
    <submittedName>
        <fullName evidence="2">Maleylpyruvate isomerase</fullName>
    </submittedName>
</protein>
<organism evidence="2 3">
    <name type="scientific">Tessaracoccus oleiagri</name>
    <dbReference type="NCBI Taxonomy" id="686624"/>
    <lineage>
        <taxon>Bacteria</taxon>
        <taxon>Bacillati</taxon>
        <taxon>Actinomycetota</taxon>
        <taxon>Actinomycetes</taxon>
        <taxon>Propionibacteriales</taxon>
        <taxon>Propionibacteriaceae</taxon>
        <taxon>Tessaracoccus</taxon>
    </lineage>
</organism>
<dbReference type="AlphaFoldDB" id="A0A1G9LKJ6"/>
<dbReference type="GO" id="GO:0016853">
    <property type="term" value="F:isomerase activity"/>
    <property type="evidence" value="ECO:0007669"/>
    <property type="project" value="UniProtKB-KW"/>
</dbReference>
<dbReference type="NCBIfam" id="TIGR03083">
    <property type="entry name" value="maleylpyruvate isomerase family mycothiol-dependent enzyme"/>
    <property type="match status" value="1"/>
</dbReference>
<dbReference type="SUPFAM" id="SSF109854">
    <property type="entry name" value="DinB/YfiT-like putative metalloenzymes"/>
    <property type="match status" value="1"/>
</dbReference>
<dbReference type="Gene3D" id="1.20.120.450">
    <property type="entry name" value="dinb family like domain"/>
    <property type="match status" value="1"/>
</dbReference>
<accession>A0A1G9LKJ6</accession>
<dbReference type="STRING" id="686624.SAMN04488242_2142"/>
<proteinExistence type="predicted"/>
<sequence>MTEAATFVEVIDAIREQTAHLLGTTISYDEGDWAAPTSLPGWTRSHVAAHLVEDANRMLALLRRIETDAGEGMHLTPADRQRALERRALDAGLTLQIQLDESSGQLQRALARLEDEHRPVRLTDSWRLPASVLPLVRLREVVVHHFDLVGHEALTIADPVTTSLLELEIGRTHVRDLPSILLVTDEGFSARIGADEGDTSTVIGPAHDLLVWLARGVVTPNISGAHGIQFDPGAHAQRAVAGDHRP</sequence>
<dbReference type="OrthoDB" id="5118203at2"/>
<dbReference type="Pfam" id="PF11716">
    <property type="entry name" value="MDMPI_N"/>
    <property type="match status" value="1"/>
</dbReference>
<dbReference type="InterPro" id="IPR034660">
    <property type="entry name" value="DinB/YfiT-like"/>
</dbReference>
<evidence type="ECO:0000313" key="2">
    <source>
        <dbReference type="EMBL" id="SDL62416.1"/>
    </source>
</evidence>
<evidence type="ECO:0000313" key="3">
    <source>
        <dbReference type="Proteomes" id="UP000199475"/>
    </source>
</evidence>
<reference evidence="2 3" key="1">
    <citation type="submission" date="2016-10" db="EMBL/GenBank/DDBJ databases">
        <authorList>
            <person name="de Groot N.N."/>
        </authorList>
    </citation>
    <scope>NUCLEOTIDE SEQUENCE [LARGE SCALE GENOMIC DNA]</scope>
    <source>
        <strain evidence="2 3">CGMCC 1.9159</strain>
    </source>
</reference>
<feature type="domain" description="Mycothiol-dependent maleylpyruvate isomerase metal-binding" evidence="1">
    <location>
        <begin position="15"/>
        <end position="148"/>
    </location>
</feature>
<keyword evidence="2" id="KW-0670">Pyruvate</keyword>
<dbReference type="EMBL" id="FNGP01000004">
    <property type="protein sequence ID" value="SDL62416.1"/>
    <property type="molecule type" value="Genomic_DNA"/>
</dbReference>